<evidence type="ECO:0000256" key="7">
    <source>
        <dbReference type="ARBA" id="ARBA00022989"/>
    </source>
</evidence>
<feature type="transmembrane region" description="Helical" evidence="12">
    <location>
        <begin position="232"/>
        <end position="251"/>
    </location>
</feature>
<evidence type="ECO:0000256" key="3">
    <source>
        <dbReference type="ARBA" id="ARBA00022475"/>
    </source>
</evidence>
<evidence type="ECO:0000313" key="14">
    <source>
        <dbReference type="EMBL" id="MBC8755390.1"/>
    </source>
</evidence>
<keyword evidence="10" id="KW-0503">Monooxygenase</keyword>
<dbReference type="EMBL" id="JACGWS010000006">
    <property type="protein sequence ID" value="MBC8755390.1"/>
    <property type="molecule type" value="Genomic_DNA"/>
</dbReference>
<dbReference type="InterPro" id="IPR033885">
    <property type="entry name" value="AlkB/XylM"/>
</dbReference>
<evidence type="ECO:0000256" key="12">
    <source>
        <dbReference type="SAM" id="Phobius"/>
    </source>
</evidence>
<feature type="domain" description="Fatty acid desaturase" evidence="13">
    <location>
        <begin position="101"/>
        <end position="306"/>
    </location>
</feature>
<evidence type="ECO:0000256" key="9">
    <source>
        <dbReference type="ARBA" id="ARBA00023004"/>
    </source>
</evidence>
<proteinExistence type="inferred from homology"/>
<sequence>MNDLKYLAAFSTPFVAMVALYLGGYYTFLTPMYAFGIIPILELMFSQNTANLSPEEVEKKSANSLFDWLLYLNIPIVFGLLIVTLINVSTGMYETYELVGLIFSTGIVLGSNGINVAHELGHRQTKVEQIMAKILLLPSLYMHFFVEHNFGHHLHAATKEDPATARYNQVLYSFWFTSTARQYINAWKIQQNLRQREKFSFFSPKNNMFWFTILQIAYVAATFYFFGTLALIFILGSAVVSFLLLETINYIEHYGLQRKKLPSGRYERVREIHSWNSNHTIGRIVLYELTRHSDHHYKASKKYQLLDCHEESPQMPFGYPTSMVMALIPPLWFKVMNKRIPAEMNSVTK</sequence>
<evidence type="ECO:0000256" key="4">
    <source>
        <dbReference type="ARBA" id="ARBA00022519"/>
    </source>
</evidence>
<evidence type="ECO:0000256" key="6">
    <source>
        <dbReference type="ARBA" id="ARBA00022723"/>
    </source>
</evidence>
<feature type="transmembrane region" description="Helical" evidence="12">
    <location>
        <begin position="208"/>
        <end position="226"/>
    </location>
</feature>
<name>A0ABR7QA32_9FLAO</name>
<comment type="caution">
    <text evidence="14">The sequence shown here is derived from an EMBL/GenBank/DDBJ whole genome shotgun (WGS) entry which is preliminary data.</text>
</comment>
<gene>
    <name evidence="14" type="ORF">H2O64_11935</name>
</gene>
<dbReference type="PANTHER" id="PTHR38674:SF1">
    <property type="entry name" value="ALKANE 1-MONOOXYGENASE 1"/>
    <property type="match status" value="1"/>
</dbReference>
<dbReference type="Pfam" id="PF00487">
    <property type="entry name" value="FA_desaturase"/>
    <property type="match status" value="1"/>
</dbReference>
<keyword evidence="6" id="KW-0479">Metal-binding</keyword>
<dbReference type="PANTHER" id="PTHR38674">
    <property type="entry name" value="ALKANE 1-MONOOXYGENASE 1"/>
    <property type="match status" value="1"/>
</dbReference>
<keyword evidence="5 12" id="KW-0812">Transmembrane</keyword>
<evidence type="ECO:0000256" key="10">
    <source>
        <dbReference type="ARBA" id="ARBA00023033"/>
    </source>
</evidence>
<evidence type="ECO:0000256" key="1">
    <source>
        <dbReference type="ARBA" id="ARBA00004429"/>
    </source>
</evidence>
<feature type="transmembrane region" description="Helical" evidence="12">
    <location>
        <begin position="7"/>
        <end position="26"/>
    </location>
</feature>
<evidence type="ECO:0000259" key="13">
    <source>
        <dbReference type="Pfam" id="PF00487"/>
    </source>
</evidence>
<keyword evidence="4" id="KW-0997">Cell inner membrane</keyword>
<feature type="transmembrane region" description="Helical" evidence="12">
    <location>
        <begin position="65"/>
        <end position="86"/>
    </location>
</feature>
<comment type="subcellular location">
    <subcellularLocation>
        <location evidence="1">Cell inner membrane</location>
        <topology evidence="1">Multi-pass membrane protein</topology>
    </subcellularLocation>
</comment>
<feature type="transmembrane region" description="Helical" evidence="12">
    <location>
        <begin position="98"/>
        <end position="118"/>
    </location>
</feature>
<evidence type="ECO:0000256" key="8">
    <source>
        <dbReference type="ARBA" id="ARBA00023002"/>
    </source>
</evidence>
<keyword evidence="3" id="KW-1003">Cell membrane</keyword>
<keyword evidence="11 12" id="KW-0472">Membrane</keyword>
<keyword evidence="8" id="KW-0560">Oxidoreductase</keyword>
<evidence type="ECO:0000313" key="15">
    <source>
        <dbReference type="Proteomes" id="UP000619238"/>
    </source>
</evidence>
<comment type="similarity">
    <text evidence="2">Belongs to the fatty acid desaturase type 1 family. AlkB subfamily.</text>
</comment>
<accession>A0ABR7QA32</accession>
<dbReference type="RefSeq" id="WP_187562435.1">
    <property type="nucleotide sequence ID" value="NZ_JACGWS010000006.1"/>
</dbReference>
<organism evidence="14 15">
    <name type="scientific">Kordia aestuariivivens</name>
    <dbReference type="NCBI Taxonomy" id="2759037"/>
    <lineage>
        <taxon>Bacteria</taxon>
        <taxon>Pseudomonadati</taxon>
        <taxon>Bacteroidota</taxon>
        <taxon>Flavobacteriia</taxon>
        <taxon>Flavobacteriales</taxon>
        <taxon>Flavobacteriaceae</taxon>
        <taxon>Kordia</taxon>
    </lineage>
</organism>
<keyword evidence="9" id="KW-0408">Iron</keyword>
<dbReference type="InterPro" id="IPR005804">
    <property type="entry name" value="FA_desaturase_dom"/>
</dbReference>
<dbReference type="CDD" id="cd03512">
    <property type="entry name" value="Alkane-hydroxylase"/>
    <property type="match status" value="1"/>
</dbReference>
<evidence type="ECO:0000256" key="2">
    <source>
        <dbReference type="ARBA" id="ARBA00010823"/>
    </source>
</evidence>
<keyword evidence="15" id="KW-1185">Reference proteome</keyword>
<protein>
    <submittedName>
        <fullName evidence="14">Alkane 1-monooxygenase</fullName>
    </submittedName>
</protein>
<evidence type="ECO:0000256" key="5">
    <source>
        <dbReference type="ARBA" id="ARBA00022692"/>
    </source>
</evidence>
<keyword evidence="7 12" id="KW-1133">Transmembrane helix</keyword>
<reference evidence="14 15" key="1">
    <citation type="submission" date="2020-07" db="EMBL/GenBank/DDBJ databases">
        <title>Description of Kordia aestuariivivens sp. nov., isolated from a tidal flat.</title>
        <authorList>
            <person name="Park S."/>
            <person name="Yoon J.-H."/>
        </authorList>
    </citation>
    <scope>NUCLEOTIDE SEQUENCE [LARGE SCALE GENOMIC DNA]</scope>
    <source>
        <strain evidence="14 15">YSTF-M3</strain>
    </source>
</reference>
<evidence type="ECO:0000256" key="11">
    <source>
        <dbReference type="ARBA" id="ARBA00023136"/>
    </source>
</evidence>
<dbReference type="Proteomes" id="UP000619238">
    <property type="component" value="Unassembled WGS sequence"/>
</dbReference>